<evidence type="ECO:0000256" key="3">
    <source>
        <dbReference type="ARBA" id="ARBA00010541"/>
    </source>
</evidence>
<organism evidence="19 20">
    <name type="scientific">Paralcaligenes ureilyticus</name>
    <dbReference type="NCBI Taxonomy" id="627131"/>
    <lineage>
        <taxon>Bacteria</taxon>
        <taxon>Pseudomonadati</taxon>
        <taxon>Pseudomonadota</taxon>
        <taxon>Betaproteobacteria</taxon>
        <taxon>Burkholderiales</taxon>
        <taxon>Alcaligenaceae</taxon>
        <taxon>Paralcaligenes</taxon>
    </lineage>
</organism>
<proteinExistence type="inferred from homology"/>
<keyword evidence="7 17" id="KW-0732">Signal</keyword>
<dbReference type="NCBIfam" id="TIGR02037">
    <property type="entry name" value="degP_htrA_DO"/>
    <property type="match status" value="1"/>
</dbReference>
<keyword evidence="10" id="KW-0378">Hydrolase</keyword>
<evidence type="ECO:0000256" key="15">
    <source>
        <dbReference type="PIRSR" id="PIRSR611782-2"/>
    </source>
</evidence>
<feature type="region of interest" description="Disordered" evidence="16">
    <location>
        <begin position="94"/>
        <end position="123"/>
    </location>
</feature>
<feature type="domain" description="PDZ" evidence="18">
    <location>
        <begin position="291"/>
        <end position="350"/>
    </location>
</feature>
<protein>
    <recommendedName>
        <fullName evidence="5">Probable periplasmic serine endoprotease DegP-like</fullName>
        <ecNumber evidence="4">3.4.21.107</ecNumber>
    </recommendedName>
    <alternativeName>
        <fullName evidence="13">Protease Do</fullName>
    </alternativeName>
</protein>
<evidence type="ECO:0000313" key="19">
    <source>
        <dbReference type="EMBL" id="TCT08509.1"/>
    </source>
</evidence>
<feature type="signal peptide" evidence="17">
    <location>
        <begin position="1"/>
        <end position="34"/>
    </location>
</feature>
<feature type="binding site" evidence="15">
    <location>
        <position position="141"/>
    </location>
    <ligand>
        <name>substrate</name>
    </ligand>
</feature>
<dbReference type="PANTHER" id="PTHR22939:SF130">
    <property type="entry name" value="PERIPLASMIC SERINE ENDOPROTEASE DEGP-LIKE-RELATED"/>
    <property type="match status" value="1"/>
</dbReference>
<evidence type="ECO:0000256" key="5">
    <source>
        <dbReference type="ARBA" id="ARBA00013958"/>
    </source>
</evidence>
<dbReference type="Pfam" id="PF13180">
    <property type="entry name" value="PDZ_2"/>
    <property type="match status" value="1"/>
</dbReference>
<keyword evidence="8" id="KW-0677">Repeat</keyword>
<dbReference type="OrthoDB" id="9758917at2"/>
<dbReference type="Pfam" id="PF17820">
    <property type="entry name" value="PDZ_6"/>
    <property type="match status" value="1"/>
</dbReference>
<feature type="binding site" evidence="15">
    <location>
        <position position="171"/>
    </location>
    <ligand>
        <name>substrate</name>
    </ligand>
</feature>
<evidence type="ECO:0000256" key="6">
    <source>
        <dbReference type="ARBA" id="ARBA00022670"/>
    </source>
</evidence>
<evidence type="ECO:0000256" key="10">
    <source>
        <dbReference type="ARBA" id="ARBA00022801"/>
    </source>
</evidence>
<accession>A0A4R3M883</accession>
<dbReference type="InterPro" id="IPR001478">
    <property type="entry name" value="PDZ"/>
</dbReference>
<feature type="active site" description="Charge relay system" evidence="14">
    <location>
        <position position="141"/>
    </location>
</feature>
<feature type="binding site" evidence="15">
    <location>
        <begin position="240"/>
        <end position="242"/>
    </location>
    <ligand>
        <name>substrate</name>
    </ligand>
</feature>
<evidence type="ECO:0000313" key="20">
    <source>
        <dbReference type="Proteomes" id="UP000295525"/>
    </source>
</evidence>
<evidence type="ECO:0000256" key="8">
    <source>
        <dbReference type="ARBA" id="ARBA00022737"/>
    </source>
</evidence>
<keyword evidence="9" id="KW-0574">Periplasm</keyword>
<keyword evidence="6 19" id="KW-0645">Protease</keyword>
<evidence type="ECO:0000256" key="12">
    <source>
        <dbReference type="ARBA" id="ARBA00023016"/>
    </source>
</evidence>
<evidence type="ECO:0000256" key="13">
    <source>
        <dbReference type="ARBA" id="ARBA00032850"/>
    </source>
</evidence>
<dbReference type="EMBL" id="SMAJ01000005">
    <property type="protein sequence ID" value="TCT08509.1"/>
    <property type="molecule type" value="Genomic_DNA"/>
</dbReference>
<evidence type="ECO:0000256" key="17">
    <source>
        <dbReference type="SAM" id="SignalP"/>
    </source>
</evidence>
<dbReference type="InterPro" id="IPR011782">
    <property type="entry name" value="Pept_S1C_Do"/>
</dbReference>
<feature type="active site" description="Charge relay system" evidence="14">
    <location>
        <position position="242"/>
    </location>
</feature>
<dbReference type="InterPro" id="IPR009003">
    <property type="entry name" value="Peptidase_S1_PA"/>
</dbReference>
<dbReference type="RefSeq" id="WP_132581902.1">
    <property type="nucleotide sequence ID" value="NZ_SMAJ01000005.1"/>
</dbReference>
<evidence type="ECO:0000256" key="11">
    <source>
        <dbReference type="ARBA" id="ARBA00022825"/>
    </source>
</evidence>
<dbReference type="InterPro" id="IPR036034">
    <property type="entry name" value="PDZ_sf"/>
</dbReference>
<feature type="chain" id="PRO_5038809088" description="Probable periplasmic serine endoprotease DegP-like" evidence="17">
    <location>
        <begin position="35"/>
        <end position="498"/>
    </location>
</feature>
<dbReference type="PRINTS" id="PR00834">
    <property type="entry name" value="PROTEASES2C"/>
</dbReference>
<keyword evidence="20" id="KW-1185">Reference proteome</keyword>
<dbReference type="Proteomes" id="UP000295525">
    <property type="component" value="Unassembled WGS sequence"/>
</dbReference>
<evidence type="ECO:0000256" key="14">
    <source>
        <dbReference type="PIRSR" id="PIRSR611782-1"/>
    </source>
</evidence>
<dbReference type="EC" id="3.4.21.107" evidence="4"/>
<dbReference type="SMART" id="SM00228">
    <property type="entry name" value="PDZ"/>
    <property type="match status" value="2"/>
</dbReference>
<dbReference type="GO" id="GO:0042597">
    <property type="term" value="C:periplasmic space"/>
    <property type="evidence" value="ECO:0007669"/>
    <property type="project" value="UniProtKB-SubCell"/>
</dbReference>
<evidence type="ECO:0000256" key="9">
    <source>
        <dbReference type="ARBA" id="ARBA00022764"/>
    </source>
</evidence>
<dbReference type="InterPro" id="IPR041489">
    <property type="entry name" value="PDZ_6"/>
</dbReference>
<sequence length="498" mass="51927">MFSTHAADSKIRRIMATASVSALLAFSAVGGAHAQSPAATLALPDFTAVVARTEGSVVNIRTTEAVPVRAQGMGPNSNDPYDMFRWFFGPDFQMPGQPSQPGQRRRAPAPSSPSPKEHTVPRGVGSGFFISSDGYILTNNHVVADSNGIFVTLTNGKEYKAKVIGTDPRTDVALIKIDIKGMTPIPIGDSNQIKKGQWVLAIGSPFGLDSTVTAGIISAINRDTGDYLPFIQTDVAVNPGNSGGPLINLAGQVIGINSQIISQSGGFMGISLAIPIDEVMRVVDQLKASGKVTRGRIGVQIGQVSDDVAKAIGLPKAQGAMVSNVESGAPAAAAGIKAGDVITKFNGKSIAHWTDLPRIVGATKPGTEVPMEVWRKGKMVTLHVKVAELKATAAKKAAEPKAPKEIPTDSLGLKVTEVPAEVHSKDKFSGGVQVTEVGEPAATAGINVGDVILTVNDVDITGPEQFAKLVSQLSTSRAAALLVLRGDQTQWVTITPGK</sequence>
<feature type="active site" description="Charge relay system" evidence="14">
    <location>
        <position position="171"/>
    </location>
</feature>
<dbReference type="SUPFAM" id="SSF50156">
    <property type="entry name" value="PDZ domain-like"/>
    <property type="match status" value="2"/>
</dbReference>
<dbReference type="InterPro" id="IPR001940">
    <property type="entry name" value="Peptidase_S1C"/>
</dbReference>
<keyword evidence="11" id="KW-0720">Serine protease</keyword>
<comment type="catalytic activity">
    <reaction evidence="1">
        <text>Acts on substrates that are at least partially unfolded. The cleavage site P1 residue is normally between a pair of hydrophobic residues, such as Val-|-Val.</text>
        <dbReference type="EC" id="3.4.21.107"/>
    </reaction>
</comment>
<comment type="subcellular location">
    <subcellularLocation>
        <location evidence="2">Periplasm</location>
    </subcellularLocation>
</comment>
<dbReference type="SUPFAM" id="SSF50494">
    <property type="entry name" value="Trypsin-like serine proteases"/>
    <property type="match status" value="1"/>
</dbReference>
<dbReference type="Gene3D" id="2.30.42.10">
    <property type="match status" value="2"/>
</dbReference>
<dbReference type="AlphaFoldDB" id="A0A4R3M883"/>
<evidence type="ECO:0000256" key="1">
    <source>
        <dbReference type="ARBA" id="ARBA00001772"/>
    </source>
</evidence>
<dbReference type="GO" id="GO:0006508">
    <property type="term" value="P:proteolysis"/>
    <property type="evidence" value="ECO:0007669"/>
    <property type="project" value="UniProtKB-KW"/>
</dbReference>
<reference evidence="19 20" key="1">
    <citation type="submission" date="2019-03" db="EMBL/GenBank/DDBJ databases">
        <title>Genomic Encyclopedia of Type Strains, Phase IV (KMG-IV): sequencing the most valuable type-strain genomes for metagenomic binning, comparative biology and taxonomic classification.</title>
        <authorList>
            <person name="Goeker M."/>
        </authorList>
    </citation>
    <scope>NUCLEOTIDE SEQUENCE [LARGE SCALE GENOMIC DNA]</scope>
    <source>
        <strain evidence="19 20">DSM 24591</strain>
    </source>
</reference>
<keyword evidence="12" id="KW-0346">Stress response</keyword>
<evidence type="ECO:0000259" key="18">
    <source>
        <dbReference type="PROSITE" id="PS50106"/>
    </source>
</evidence>
<evidence type="ECO:0000256" key="4">
    <source>
        <dbReference type="ARBA" id="ARBA00013035"/>
    </source>
</evidence>
<feature type="domain" description="PDZ" evidence="18">
    <location>
        <begin position="411"/>
        <end position="482"/>
    </location>
</feature>
<comment type="similarity">
    <text evidence="3">Belongs to the peptidase S1C family.</text>
</comment>
<evidence type="ECO:0000256" key="7">
    <source>
        <dbReference type="ARBA" id="ARBA00022729"/>
    </source>
</evidence>
<dbReference type="PROSITE" id="PS50106">
    <property type="entry name" value="PDZ"/>
    <property type="match status" value="2"/>
</dbReference>
<evidence type="ECO:0000256" key="2">
    <source>
        <dbReference type="ARBA" id="ARBA00004418"/>
    </source>
</evidence>
<gene>
    <name evidence="19" type="ORF">EDC26_10560</name>
</gene>
<name>A0A4R3M883_9BURK</name>
<dbReference type="PANTHER" id="PTHR22939">
    <property type="entry name" value="SERINE PROTEASE FAMILY S1C HTRA-RELATED"/>
    <property type="match status" value="1"/>
</dbReference>
<dbReference type="GO" id="GO:0004252">
    <property type="term" value="F:serine-type endopeptidase activity"/>
    <property type="evidence" value="ECO:0007669"/>
    <property type="project" value="InterPro"/>
</dbReference>
<evidence type="ECO:0000256" key="16">
    <source>
        <dbReference type="SAM" id="MobiDB-lite"/>
    </source>
</evidence>
<dbReference type="Gene3D" id="2.40.10.120">
    <property type="match status" value="1"/>
</dbReference>
<comment type="caution">
    <text evidence="19">The sequence shown here is derived from an EMBL/GenBank/DDBJ whole genome shotgun (WGS) entry which is preliminary data.</text>
</comment>
<dbReference type="Pfam" id="PF13365">
    <property type="entry name" value="Trypsin_2"/>
    <property type="match status" value="1"/>
</dbReference>